<accession>A0A0H5SP62</accession>
<feature type="transmembrane region" description="Helical" evidence="2">
    <location>
        <begin position="274"/>
        <end position="295"/>
    </location>
</feature>
<evidence type="ECO:0000256" key="1">
    <source>
        <dbReference type="SAM" id="MobiDB-lite"/>
    </source>
</evidence>
<dbReference type="AlphaFoldDB" id="A0A0H5SP62"/>
<reference evidence="3" key="1">
    <citation type="journal article" date="2007" name="Science">
        <title>Draft genome of the filarial nematode parasite Brugia malayi.</title>
        <authorList>
            <person name="Ghedin E."/>
            <person name="Wang S."/>
            <person name="Spiro D."/>
            <person name="Caler E."/>
            <person name="Zhao Q."/>
            <person name="Crabtree J."/>
            <person name="Allen J.E."/>
            <person name="Delcher A.L."/>
            <person name="Guiliano D.B."/>
            <person name="Miranda-Saavedra D."/>
            <person name="Angiuoli S.V."/>
            <person name="Creasy T."/>
            <person name="Amedeo P."/>
            <person name="Haas B."/>
            <person name="El-Sayed N.M."/>
            <person name="Wortman J.R."/>
            <person name="Feldblyum T."/>
            <person name="Tallon L."/>
            <person name="Schatz M."/>
            <person name="Shumway M."/>
            <person name="Koo H."/>
            <person name="Salzberg S.L."/>
            <person name="Schobel S."/>
            <person name="Pertea M."/>
            <person name="Pop M."/>
            <person name="White O."/>
            <person name="Barton G.J."/>
            <person name="Carlow C.K."/>
            <person name="Crawford M.J."/>
            <person name="Daub J."/>
            <person name="Dimmic M.W."/>
            <person name="Estes C.F."/>
            <person name="Foster J.M."/>
            <person name="Ganatra M."/>
            <person name="Gregory W.F."/>
            <person name="Johnson N.M."/>
            <person name="Jin J."/>
            <person name="Komuniecki R."/>
            <person name="Korf I."/>
            <person name="Kumar S."/>
            <person name="Laney S."/>
            <person name="Li B.W."/>
            <person name="Li W."/>
            <person name="Lindblom T.H."/>
            <person name="Lustigman S."/>
            <person name="Ma D."/>
            <person name="Maina C.V."/>
            <person name="Martin D.M."/>
            <person name="McCarter J.P."/>
            <person name="McReynolds L."/>
            <person name="Mitreva M."/>
            <person name="Nutman T.B."/>
            <person name="Parkinson J."/>
            <person name="Peregrin-Alvarez J.M."/>
            <person name="Poole C."/>
            <person name="Ren Q."/>
            <person name="Saunders L."/>
            <person name="Sluder A.E."/>
            <person name="Smith K."/>
            <person name="Stanke M."/>
            <person name="Unnasch T.R."/>
            <person name="Ware J."/>
            <person name="Wei A.D."/>
            <person name="Weil G."/>
            <person name="Williams D.J."/>
            <person name="Zhang Y."/>
            <person name="Williams S.A."/>
            <person name="Fraser-Liggett C."/>
            <person name="Slatko B."/>
            <person name="Blaxter M.L."/>
            <person name="Scott A.L."/>
        </authorList>
    </citation>
    <scope>NUCLEOTIDE SEQUENCE</scope>
    <source>
        <strain evidence="3">FR3</strain>
    </source>
</reference>
<protein>
    <submittedName>
        <fullName evidence="3">Bm626</fullName>
    </submittedName>
</protein>
<evidence type="ECO:0000313" key="4">
    <source>
        <dbReference type="WormBase" id="Bm626"/>
    </source>
</evidence>
<dbReference type="WormBase" id="Bm626">
    <property type="protein sequence ID" value="BM42306"/>
    <property type="gene ID" value="WBGene00220887"/>
</dbReference>
<feature type="transmembrane region" description="Helical" evidence="2">
    <location>
        <begin position="307"/>
        <end position="327"/>
    </location>
</feature>
<keyword evidence="2" id="KW-0472">Membrane</keyword>
<organism evidence="3">
    <name type="scientific">Brugia malayi</name>
    <name type="common">Filarial nematode worm</name>
    <dbReference type="NCBI Taxonomy" id="6279"/>
    <lineage>
        <taxon>Eukaryota</taxon>
        <taxon>Metazoa</taxon>
        <taxon>Ecdysozoa</taxon>
        <taxon>Nematoda</taxon>
        <taxon>Chromadorea</taxon>
        <taxon>Rhabditida</taxon>
        <taxon>Spirurina</taxon>
        <taxon>Spiruromorpha</taxon>
        <taxon>Filarioidea</taxon>
        <taxon>Onchocercidae</taxon>
        <taxon>Brugia</taxon>
    </lineage>
</organism>
<evidence type="ECO:0000256" key="2">
    <source>
        <dbReference type="SAM" id="Phobius"/>
    </source>
</evidence>
<keyword evidence="2" id="KW-0812">Transmembrane</keyword>
<name>A0A0H5SP62_BRUMA</name>
<evidence type="ECO:0000313" key="3">
    <source>
        <dbReference type="EMBL" id="CRZ25422.1"/>
    </source>
</evidence>
<reference evidence="3" key="2">
    <citation type="submission" date="2012-12" db="EMBL/GenBank/DDBJ databases">
        <authorList>
            <person name="Gao Y.W."/>
            <person name="Fan S.T."/>
            <person name="Sun H.T."/>
            <person name="Wang Z."/>
            <person name="Gao X.L."/>
            <person name="Li Y.G."/>
            <person name="Wang T.C."/>
            <person name="Zhang K."/>
            <person name="Xu W.W."/>
            <person name="Yu Z.J."/>
            <person name="Xia X.Z."/>
        </authorList>
    </citation>
    <scope>NUCLEOTIDE SEQUENCE</scope>
    <source>
        <strain evidence="3">FR3</strain>
    </source>
</reference>
<proteinExistence type="predicted"/>
<feature type="transmembrane region" description="Helical" evidence="2">
    <location>
        <begin position="207"/>
        <end position="227"/>
    </location>
</feature>
<keyword evidence="2" id="KW-1133">Transmembrane helix</keyword>
<gene>
    <name evidence="3 4" type="ORF">Bm626</name>
    <name evidence="3" type="ORF">BM_Bm626</name>
</gene>
<feature type="compositionally biased region" description="Polar residues" evidence="1">
    <location>
        <begin position="11"/>
        <end position="68"/>
    </location>
</feature>
<sequence length="429" mass="49695">MKNSRKAIKQRNGNSNDISVRITNTNAEISSDRSQQSISKNLSLTQEKSDSEQTQSTDEMESKTMNLTEISSKADEIISKISTKDILKTSKQQILNSQLKEKKFSKKKFRDDKLNVINHQIPSNLSVRTIGNQVLPDFSQIEIAPLFAKHDDLKPIAQNLSRRKVKSVESLKAEKINRSETNRLPRRKNSEKTTAQKYFFPSCMEYTFLRLIALILLFCAWFIVYAFPCLRFTYHIPIIKGEMIESVAEKIPLKKTCRIMPHWWNDQKTFVRRIIETTRCVVLAFPILLLLMFLRCMSEEEDLMEEAMFDLVEISIFCVFSVIEFYMSSGAEIRAIMDSIVERKEKVYNICIDVKIEAYGFLSSGCIFLFLVFLFAIDLIILLKNAEEVESRKYLQMAACLHYDRPLKCMSKSVLEGVFIESTPNRKKK</sequence>
<feature type="transmembrane region" description="Helical" evidence="2">
    <location>
        <begin position="358"/>
        <end position="383"/>
    </location>
</feature>
<feature type="region of interest" description="Disordered" evidence="1">
    <location>
        <begin position="1"/>
        <end position="68"/>
    </location>
</feature>
<dbReference type="EMBL" id="LN857008">
    <property type="protein sequence ID" value="CRZ25422.1"/>
    <property type="molecule type" value="Genomic_DNA"/>
</dbReference>